<proteinExistence type="predicted"/>
<sequence>MKTMLLHYDIGVHVYRRLYFRHSGRAESEKERLLLAYQISQDVAEGRFPLSRELALEMGGLMLQIEYGDLSGAAEHGLQAALSRFFPRRYQDGPQG</sequence>
<dbReference type="InterPro" id="IPR000299">
    <property type="entry name" value="FERM_domain"/>
</dbReference>
<dbReference type="InterPro" id="IPR019748">
    <property type="entry name" value="FERM_central"/>
</dbReference>
<protein>
    <submittedName>
        <fullName evidence="3">PLEKHH1</fullName>
    </submittedName>
</protein>
<evidence type="ECO:0000259" key="2">
    <source>
        <dbReference type="PROSITE" id="PS50057"/>
    </source>
</evidence>
<dbReference type="InterPro" id="IPR014352">
    <property type="entry name" value="FERM/acyl-CoA-bd_prot_sf"/>
</dbReference>
<dbReference type="CDD" id="cd14473">
    <property type="entry name" value="FERM_B-lobe"/>
    <property type="match status" value="1"/>
</dbReference>
<evidence type="ECO:0000313" key="4">
    <source>
        <dbReference type="Proteomes" id="UP001235939"/>
    </source>
</evidence>
<gene>
    <name evidence="3" type="ORF">LAZ67_23001304</name>
</gene>
<dbReference type="SUPFAM" id="SSF47031">
    <property type="entry name" value="Second domain of FERM"/>
    <property type="match status" value="1"/>
</dbReference>
<dbReference type="Proteomes" id="UP001235939">
    <property type="component" value="Chromosome 23"/>
</dbReference>
<reference evidence="3 4" key="1">
    <citation type="submission" date="2022-03" db="EMBL/GenBank/DDBJ databases">
        <title>A chromosomal length assembly of Cordylochernes scorpioides.</title>
        <authorList>
            <person name="Zeh D."/>
            <person name="Zeh J."/>
        </authorList>
    </citation>
    <scope>NUCLEOTIDE SEQUENCE [LARGE SCALE GENOMIC DNA]</scope>
    <source>
        <strain evidence="3">IN4F17</strain>
        <tissue evidence="3">Whole Body</tissue>
    </source>
</reference>
<keyword evidence="1" id="KW-0677">Repeat</keyword>
<accession>A0ABY6LQM3</accession>
<dbReference type="EMBL" id="CP092885">
    <property type="protein sequence ID" value="UYV83517.1"/>
    <property type="molecule type" value="Genomic_DNA"/>
</dbReference>
<dbReference type="Pfam" id="PF00373">
    <property type="entry name" value="FERM_M"/>
    <property type="match status" value="1"/>
</dbReference>
<keyword evidence="4" id="KW-1185">Reference proteome</keyword>
<name>A0ABY6LQM3_9ARAC</name>
<dbReference type="PANTHER" id="PTHR22903">
    <property type="entry name" value="PLEKHH PROTEIN"/>
    <property type="match status" value="1"/>
</dbReference>
<organism evidence="3 4">
    <name type="scientific">Cordylochernes scorpioides</name>
    <dbReference type="NCBI Taxonomy" id="51811"/>
    <lineage>
        <taxon>Eukaryota</taxon>
        <taxon>Metazoa</taxon>
        <taxon>Ecdysozoa</taxon>
        <taxon>Arthropoda</taxon>
        <taxon>Chelicerata</taxon>
        <taxon>Arachnida</taxon>
        <taxon>Pseudoscorpiones</taxon>
        <taxon>Cheliferoidea</taxon>
        <taxon>Chernetidae</taxon>
        <taxon>Cordylochernes</taxon>
    </lineage>
</organism>
<feature type="domain" description="FERM" evidence="2">
    <location>
        <begin position="1"/>
        <end position="96"/>
    </location>
</feature>
<evidence type="ECO:0000256" key="1">
    <source>
        <dbReference type="ARBA" id="ARBA00022737"/>
    </source>
</evidence>
<dbReference type="InterPro" id="IPR035963">
    <property type="entry name" value="FERM_2"/>
</dbReference>
<dbReference type="PROSITE" id="PS50057">
    <property type="entry name" value="FERM_3"/>
    <property type="match status" value="1"/>
</dbReference>
<evidence type="ECO:0000313" key="3">
    <source>
        <dbReference type="EMBL" id="UYV83517.1"/>
    </source>
</evidence>
<dbReference type="Gene3D" id="1.20.80.10">
    <property type="match status" value="1"/>
</dbReference>
<dbReference type="PANTHER" id="PTHR22903:SF8">
    <property type="entry name" value="MAX-1A"/>
    <property type="match status" value="1"/>
</dbReference>